<feature type="transmembrane region" description="Helical" evidence="1">
    <location>
        <begin position="92"/>
        <end position="112"/>
    </location>
</feature>
<comment type="caution">
    <text evidence="2">The sequence shown here is derived from an EMBL/GenBank/DDBJ whole genome shotgun (WGS) entry which is preliminary data.</text>
</comment>
<sequence length="159" mass="16452">MNSSPRPRRLLASSACALAAIICLVPLGLALRTGTGHLGQGLFAAAATILAAELAAAAWLLRPRASRAADATRPSHPDSPPSTPARAQWRPLTVLILLAAVAFLLLGAYAAWRLPELRASAAAAGSRAARGVPFFLGLPFVLALAHAAVSWRACRRPPG</sequence>
<dbReference type="RefSeq" id="WP_073823630.1">
    <property type="nucleotide sequence ID" value="NZ_MQVS01000003.1"/>
</dbReference>
<dbReference type="STRING" id="52770.BSZ40_04275"/>
<feature type="transmembrane region" description="Helical" evidence="1">
    <location>
        <begin position="132"/>
        <end position="154"/>
    </location>
</feature>
<keyword evidence="1" id="KW-1133">Transmembrane helix</keyword>
<feature type="transmembrane region" description="Helical" evidence="1">
    <location>
        <begin position="40"/>
        <end position="61"/>
    </location>
</feature>
<protein>
    <submittedName>
        <fullName evidence="2">Uncharacterized protein</fullName>
    </submittedName>
</protein>
<accession>A0A1Q5PX42</accession>
<dbReference type="AlphaFoldDB" id="A0A1Q5PX42"/>
<evidence type="ECO:0000256" key="1">
    <source>
        <dbReference type="SAM" id="Phobius"/>
    </source>
</evidence>
<dbReference type="InParanoid" id="A0A1Q5PX42"/>
<keyword evidence="1" id="KW-0472">Membrane</keyword>
<evidence type="ECO:0000313" key="3">
    <source>
        <dbReference type="Proteomes" id="UP000185612"/>
    </source>
</evidence>
<proteinExistence type="predicted"/>
<gene>
    <name evidence="2" type="ORF">BSZ40_04275</name>
</gene>
<reference evidence="3" key="1">
    <citation type="submission" date="2016-12" db="EMBL/GenBank/DDBJ databases">
        <authorList>
            <person name="Meng X."/>
        </authorList>
    </citation>
    <scope>NUCLEOTIDE SEQUENCE [LARGE SCALE GENOMIC DNA]</scope>
    <source>
        <strain evidence="3">DSM 20732</strain>
    </source>
</reference>
<organism evidence="2 3">
    <name type="scientific">Buchananella hordeovulneris</name>
    <dbReference type="NCBI Taxonomy" id="52770"/>
    <lineage>
        <taxon>Bacteria</taxon>
        <taxon>Bacillati</taxon>
        <taxon>Actinomycetota</taxon>
        <taxon>Actinomycetes</taxon>
        <taxon>Actinomycetales</taxon>
        <taxon>Actinomycetaceae</taxon>
        <taxon>Buchananella</taxon>
    </lineage>
</organism>
<dbReference type="Proteomes" id="UP000185612">
    <property type="component" value="Unassembled WGS sequence"/>
</dbReference>
<keyword evidence="1" id="KW-0812">Transmembrane</keyword>
<name>A0A1Q5PX42_9ACTO</name>
<evidence type="ECO:0000313" key="2">
    <source>
        <dbReference type="EMBL" id="OKL52127.1"/>
    </source>
</evidence>
<dbReference type="EMBL" id="MQVS01000003">
    <property type="protein sequence ID" value="OKL52127.1"/>
    <property type="molecule type" value="Genomic_DNA"/>
</dbReference>
<keyword evidence="3" id="KW-1185">Reference proteome</keyword>